<dbReference type="EMBL" id="BSXT01002597">
    <property type="protein sequence ID" value="GMF49818.1"/>
    <property type="molecule type" value="Genomic_DNA"/>
</dbReference>
<organism evidence="2 3">
    <name type="scientific">Phytophthora fragariaefolia</name>
    <dbReference type="NCBI Taxonomy" id="1490495"/>
    <lineage>
        <taxon>Eukaryota</taxon>
        <taxon>Sar</taxon>
        <taxon>Stramenopiles</taxon>
        <taxon>Oomycota</taxon>
        <taxon>Peronosporomycetes</taxon>
        <taxon>Peronosporales</taxon>
        <taxon>Peronosporaceae</taxon>
        <taxon>Phytophthora</taxon>
    </lineage>
</organism>
<evidence type="ECO:0000313" key="2">
    <source>
        <dbReference type="EMBL" id="GMF49818.1"/>
    </source>
</evidence>
<reference evidence="2" key="1">
    <citation type="submission" date="2023-04" db="EMBL/GenBank/DDBJ databases">
        <title>Phytophthora fragariaefolia NBRC 109709.</title>
        <authorList>
            <person name="Ichikawa N."/>
            <person name="Sato H."/>
            <person name="Tonouchi N."/>
        </authorList>
    </citation>
    <scope>NUCLEOTIDE SEQUENCE</scope>
    <source>
        <strain evidence="2">NBRC 109709</strain>
    </source>
</reference>
<evidence type="ECO:0000313" key="3">
    <source>
        <dbReference type="Proteomes" id="UP001165121"/>
    </source>
</evidence>
<feature type="compositionally biased region" description="Basic and acidic residues" evidence="1">
    <location>
        <begin position="84"/>
        <end position="94"/>
    </location>
</feature>
<protein>
    <submittedName>
        <fullName evidence="2">Unnamed protein product</fullName>
    </submittedName>
</protein>
<dbReference type="Proteomes" id="UP001165121">
    <property type="component" value="Unassembled WGS sequence"/>
</dbReference>
<dbReference type="AlphaFoldDB" id="A0A9W6Y074"/>
<evidence type="ECO:0000256" key="1">
    <source>
        <dbReference type="SAM" id="MobiDB-lite"/>
    </source>
</evidence>
<comment type="caution">
    <text evidence="2">The sequence shown here is derived from an EMBL/GenBank/DDBJ whole genome shotgun (WGS) entry which is preliminary data.</text>
</comment>
<keyword evidence="3" id="KW-1185">Reference proteome</keyword>
<feature type="region of interest" description="Disordered" evidence="1">
    <location>
        <begin position="1"/>
        <end position="212"/>
    </location>
</feature>
<accession>A0A9W6Y074</accession>
<feature type="compositionally biased region" description="Basic and acidic residues" evidence="1">
    <location>
        <begin position="16"/>
        <end position="32"/>
    </location>
</feature>
<sequence>MAGSGSISANLGKYRFSTDARDREADHRREGGGEPTRFPEAYGPEEEDIRFYEAHAEDDEDDRFFEACAEETRGEETGCLAASEEGRHEGDPPDRAAASKRTDVLLPGPHEEVSSDSSDTDTLNPALVTGADPPVGDASQAPRAETSRSGPAASANSAITPPPKRSPSPDPSLRVDYEESESDMDREAGEVEGSGSSPPLTDEQRVLHLGSPMAPKTVAAIARARVLEEALSHRDDPPPATPES</sequence>
<feature type="compositionally biased region" description="Pro residues" evidence="1">
    <location>
        <begin position="160"/>
        <end position="170"/>
    </location>
</feature>
<feature type="compositionally biased region" description="Basic and acidic residues" evidence="1">
    <location>
        <begin position="173"/>
        <end position="189"/>
    </location>
</feature>
<gene>
    <name evidence="2" type="ORF">Pfra01_001974600</name>
</gene>
<proteinExistence type="predicted"/>
<name>A0A9W6Y074_9STRA</name>